<evidence type="ECO:0000313" key="4">
    <source>
        <dbReference type="Proteomes" id="UP000694388"/>
    </source>
</evidence>
<organism evidence="3 4">
    <name type="scientific">Eptatretus burgeri</name>
    <name type="common">Inshore hagfish</name>
    <dbReference type="NCBI Taxonomy" id="7764"/>
    <lineage>
        <taxon>Eukaryota</taxon>
        <taxon>Metazoa</taxon>
        <taxon>Chordata</taxon>
        <taxon>Craniata</taxon>
        <taxon>Vertebrata</taxon>
        <taxon>Cyclostomata</taxon>
        <taxon>Myxini</taxon>
        <taxon>Myxiniformes</taxon>
        <taxon>Myxinidae</taxon>
        <taxon>Eptatretinae</taxon>
        <taxon>Eptatretus</taxon>
    </lineage>
</organism>
<keyword evidence="2" id="KW-0472">Membrane</keyword>
<accession>A0A8C4QKM9</accession>
<evidence type="ECO:0000256" key="1">
    <source>
        <dbReference type="SAM" id="MobiDB-lite"/>
    </source>
</evidence>
<name>A0A8C4QKM9_EPTBU</name>
<evidence type="ECO:0000313" key="3">
    <source>
        <dbReference type="Ensembl" id="ENSEBUP00000015947.1"/>
    </source>
</evidence>
<evidence type="ECO:0000256" key="2">
    <source>
        <dbReference type="SAM" id="Phobius"/>
    </source>
</evidence>
<feature type="transmembrane region" description="Helical" evidence="2">
    <location>
        <begin position="294"/>
        <end position="319"/>
    </location>
</feature>
<feature type="region of interest" description="Disordered" evidence="1">
    <location>
        <begin position="121"/>
        <end position="153"/>
    </location>
</feature>
<keyword evidence="2" id="KW-0812">Transmembrane</keyword>
<dbReference type="AlphaFoldDB" id="A0A8C4QKM9"/>
<reference evidence="3" key="1">
    <citation type="submission" date="2025-08" db="UniProtKB">
        <authorList>
            <consortium name="Ensembl"/>
        </authorList>
    </citation>
    <scope>IDENTIFICATION</scope>
</reference>
<protein>
    <submittedName>
        <fullName evidence="3">Uncharacterized protein</fullName>
    </submittedName>
</protein>
<dbReference type="Proteomes" id="UP000694388">
    <property type="component" value="Unplaced"/>
</dbReference>
<sequence>QITVFLQGAIIGPLPSGLIEILVVPVCRSLLGLPSERFIFRVKDVEYSQLQGQAGDSHDVSPWIVYNGEPSSSLQDHNRNGAVSPDLEAVHTADDTDFAVGVTSPPAWAVAPLPAHPLERESQATPQNTPRHFPFSSATPSQAPGTSAEPVESTAPIAATPHAALPTSIDGSDSSLEVTLSGDELGSIDAMWWEGHGRYSGSQGNASRDSDVRASDGQKVWPTKAGSPEVTEDEDLASAGEDLMKNGGDGKARSFSSGTRDSVAVSGVGQGPDDTGNMSLQSRFEGRTGHVSGVFVPLLVVSALTFLCLALLVSLLIYWRKCFQTAHFYVEDSDSPRVIPTVPLTAISAWINGPWPSPKKET</sequence>
<reference evidence="3" key="2">
    <citation type="submission" date="2025-09" db="UniProtKB">
        <authorList>
            <consortium name="Ensembl"/>
        </authorList>
    </citation>
    <scope>IDENTIFICATION</scope>
</reference>
<keyword evidence="4" id="KW-1185">Reference proteome</keyword>
<proteinExistence type="predicted"/>
<dbReference type="Ensembl" id="ENSEBUT00000016523.1">
    <property type="protein sequence ID" value="ENSEBUP00000015947.1"/>
    <property type="gene ID" value="ENSEBUG00000010022.1"/>
</dbReference>
<feature type="compositionally biased region" description="Polar residues" evidence="1">
    <location>
        <begin position="123"/>
        <end position="145"/>
    </location>
</feature>
<feature type="compositionally biased region" description="Basic and acidic residues" evidence="1">
    <location>
        <begin position="242"/>
        <end position="252"/>
    </location>
</feature>
<keyword evidence="2" id="KW-1133">Transmembrane helix</keyword>
<feature type="region of interest" description="Disordered" evidence="1">
    <location>
        <begin position="199"/>
        <end position="281"/>
    </location>
</feature>